<accession>A0AAW1Y001</accession>
<dbReference type="AlphaFoldDB" id="A0AAW1Y001"/>
<organism evidence="1 2">
    <name type="scientific">Rubus argutus</name>
    <name type="common">Southern blackberry</name>
    <dbReference type="NCBI Taxonomy" id="59490"/>
    <lineage>
        <taxon>Eukaryota</taxon>
        <taxon>Viridiplantae</taxon>
        <taxon>Streptophyta</taxon>
        <taxon>Embryophyta</taxon>
        <taxon>Tracheophyta</taxon>
        <taxon>Spermatophyta</taxon>
        <taxon>Magnoliopsida</taxon>
        <taxon>eudicotyledons</taxon>
        <taxon>Gunneridae</taxon>
        <taxon>Pentapetalae</taxon>
        <taxon>rosids</taxon>
        <taxon>fabids</taxon>
        <taxon>Rosales</taxon>
        <taxon>Rosaceae</taxon>
        <taxon>Rosoideae</taxon>
        <taxon>Rosoideae incertae sedis</taxon>
        <taxon>Rubus</taxon>
    </lineage>
</organism>
<protein>
    <recommendedName>
        <fullName evidence="3">DUF4283 domain-containing protein</fullName>
    </recommendedName>
</protein>
<gene>
    <name evidence="1" type="ORF">M0R45_018084</name>
</gene>
<sequence length="564" mass="63913">MASLSKDKMLQVSSKEDNSRWQCSVVCKQTSIKTSWTEINKEFSAILEKQVVLHPFQCNKALLFCNGEEEAEWVARDKKMTANIKDEGLPFNLWTKEIFKQIGDACGGYLETDYGTENFLSLFAARIKVKSNDSGLIPEFVDVIGNFEAFYVGIHPSTLPSHYGDPKWKNPRIEKSAVAQTWISQRRERQKAADVRFPAKPLSAAMGKFSASDFKSIHMPRGPKDKNLEYQQKNPITFEALGSVELSLGWKKDLIKGGSSSTHNEKNVWENGKGTEAWKKEDWNTQKFVDSDRAIYNGSAVMGKNNKELRPPRVFKDTKSVGVDKVARAKSVESGSAVRDQLTQKYRRFSDGGLKSTNWAFMNFPVDTRVGGSGPRLLSSKCFEETKSSQEHPNQKLEMVLQEHQVETLPTEQDLETDLSIEEISRFEIGQSSGLSMVDKQPVLEHDYDFASAYFHSEEEDQAQVEDSEDSASQELNKDFFEENDDGLLDIFKESEEVVTREDNNVNIQEETVSMVEGTTNQKRVKTTKILSTMKLKLVPLNKTLVYGRRNENGKKGKGRRKLQ</sequence>
<evidence type="ECO:0000313" key="1">
    <source>
        <dbReference type="EMBL" id="KAK9941490.1"/>
    </source>
</evidence>
<keyword evidence="2" id="KW-1185">Reference proteome</keyword>
<dbReference type="PANTHER" id="PTHR34427:SF5">
    <property type="entry name" value="DUF4283 DOMAIN-CONTAINING PROTEIN"/>
    <property type="match status" value="1"/>
</dbReference>
<comment type="caution">
    <text evidence="1">The sequence shown here is derived from an EMBL/GenBank/DDBJ whole genome shotgun (WGS) entry which is preliminary data.</text>
</comment>
<dbReference type="Proteomes" id="UP001457282">
    <property type="component" value="Unassembled WGS sequence"/>
</dbReference>
<reference evidence="1 2" key="1">
    <citation type="journal article" date="2023" name="G3 (Bethesda)">
        <title>A chromosome-length genome assembly and annotation of blackberry (Rubus argutus, cv. 'Hillquist').</title>
        <authorList>
            <person name="Bruna T."/>
            <person name="Aryal R."/>
            <person name="Dudchenko O."/>
            <person name="Sargent D.J."/>
            <person name="Mead D."/>
            <person name="Buti M."/>
            <person name="Cavallini A."/>
            <person name="Hytonen T."/>
            <person name="Andres J."/>
            <person name="Pham M."/>
            <person name="Weisz D."/>
            <person name="Mascagni F."/>
            <person name="Usai G."/>
            <person name="Natali L."/>
            <person name="Bassil N."/>
            <person name="Fernandez G.E."/>
            <person name="Lomsadze A."/>
            <person name="Armour M."/>
            <person name="Olukolu B."/>
            <person name="Poorten T."/>
            <person name="Britton C."/>
            <person name="Davik J."/>
            <person name="Ashrafi H."/>
            <person name="Aiden E.L."/>
            <person name="Borodovsky M."/>
            <person name="Worthington M."/>
        </authorList>
    </citation>
    <scope>NUCLEOTIDE SEQUENCE [LARGE SCALE GENOMIC DNA]</scope>
    <source>
        <strain evidence="1">PI 553951</strain>
    </source>
</reference>
<evidence type="ECO:0008006" key="3">
    <source>
        <dbReference type="Google" id="ProtNLM"/>
    </source>
</evidence>
<name>A0AAW1Y001_RUBAR</name>
<dbReference type="EMBL" id="JBEDUW010000003">
    <property type="protein sequence ID" value="KAK9941490.1"/>
    <property type="molecule type" value="Genomic_DNA"/>
</dbReference>
<proteinExistence type="predicted"/>
<evidence type="ECO:0000313" key="2">
    <source>
        <dbReference type="Proteomes" id="UP001457282"/>
    </source>
</evidence>
<dbReference type="PANTHER" id="PTHR34427">
    <property type="entry name" value="DUF4283 DOMAIN PROTEIN"/>
    <property type="match status" value="1"/>
</dbReference>